<comment type="caution">
    <text evidence="2">The sequence shown here is derived from an EMBL/GenBank/DDBJ whole genome shotgun (WGS) entry which is preliminary data.</text>
</comment>
<keyword evidence="3" id="KW-1185">Reference proteome</keyword>
<dbReference type="RefSeq" id="XP_044563460.1">
    <property type="nucleotide sequence ID" value="XM_044705775.1"/>
</dbReference>
<reference evidence="2 3" key="1">
    <citation type="journal article" date="2019" name="Sci. Rep.">
        <title>Nanopore sequencing improves the draft genome of the human pathogenic amoeba Naegleria fowleri.</title>
        <authorList>
            <person name="Liechti N."/>
            <person name="Schurch N."/>
            <person name="Bruggmann R."/>
            <person name="Wittwer M."/>
        </authorList>
    </citation>
    <scope>NUCLEOTIDE SEQUENCE [LARGE SCALE GENOMIC DNA]</scope>
    <source>
        <strain evidence="2 3">ATCC 30894</strain>
    </source>
</reference>
<evidence type="ECO:0000313" key="3">
    <source>
        <dbReference type="Proteomes" id="UP000444721"/>
    </source>
</evidence>
<dbReference type="Proteomes" id="UP000444721">
    <property type="component" value="Unassembled WGS sequence"/>
</dbReference>
<evidence type="ECO:0000313" key="2">
    <source>
        <dbReference type="EMBL" id="KAF0978747.1"/>
    </source>
</evidence>
<proteinExistence type="predicted"/>
<dbReference type="GeneID" id="68109785"/>
<organism evidence="2 3">
    <name type="scientific">Naegleria fowleri</name>
    <name type="common">Brain eating amoeba</name>
    <dbReference type="NCBI Taxonomy" id="5763"/>
    <lineage>
        <taxon>Eukaryota</taxon>
        <taxon>Discoba</taxon>
        <taxon>Heterolobosea</taxon>
        <taxon>Tetramitia</taxon>
        <taxon>Eutetramitia</taxon>
        <taxon>Vahlkampfiidae</taxon>
        <taxon>Naegleria</taxon>
    </lineage>
</organism>
<sequence>MNNLLQPSTAGSQATTTNNNKYGNTLTTPMSPVFTPDASGSGGSAALTQLQPGLAASLNPESCDSMLFFATQALDRQNKLLQFVDTFKFNITEYVKSLQSSKKALDPIDEGMASLDVRDHRELQSFLSLIHHASVQTSHQNVVMQERMERLKSKDLDTFEKTWKLIRDFTQQYVKSTKKSLKKRKKQPPSKNDQVRDIKENRGLKKKIYEGMDEMRSIMEEYVHTQLFYHSKCLEMWAFVWEEANRNRKDEIARRKEEEEEEDERLSQLLKETSSVLQQ</sequence>
<dbReference type="VEuPathDB" id="AmoebaDB:NF0112680"/>
<feature type="region of interest" description="Disordered" evidence="1">
    <location>
        <begin position="177"/>
        <end position="200"/>
    </location>
</feature>
<dbReference type="OrthoDB" id="10352599at2759"/>
<feature type="compositionally biased region" description="Polar residues" evidence="1">
    <location>
        <begin position="270"/>
        <end position="279"/>
    </location>
</feature>
<accession>A0A6A5BNU2</accession>
<protein>
    <submittedName>
        <fullName evidence="2">Uncharacterized protein</fullName>
    </submittedName>
</protein>
<feature type="region of interest" description="Disordered" evidence="1">
    <location>
        <begin position="252"/>
        <end position="279"/>
    </location>
</feature>
<gene>
    <name evidence="2" type="ORF">FDP41_002567</name>
</gene>
<dbReference type="VEuPathDB" id="AmoebaDB:NfTy_040740"/>
<dbReference type="AlphaFoldDB" id="A0A6A5BNU2"/>
<dbReference type="EMBL" id="VFQX01000029">
    <property type="protein sequence ID" value="KAF0978747.1"/>
    <property type="molecule type" value="Genomic_DNA"/>
</dbReference>
<evidence type="ECO:0000256" key="1">
    <source>
        <dbReference type="SAM" id="MobiDB-lite"/>
    </source>
</evidence>
<feature type="compositionally biased region" description="Basic residues" evidence="1">
    <location>
        <begin position="177"/>
        <end position="188"/>
    </location>
</feature>
<feature type="region of interest" description="Disordered" evidence="1">
    <location>
        <begin position="1"/>
        <end position="28"/>
    </location>
</feature>
<name>A0A6A5BNU2_NAEFO</name>
<dbReference type="VEuPathDB" id="AmoebaDB:FDP41_002567"/>
<dbReference type="OMA" id="LFYHSKC"/>